<protein>
    <submittedName>
        <fullName evidence="3">5'-nucleotidase, lipoprotein e(P4) family</fullName>
    </submittedName>
</protein>
<dbReference type="Pfam" id="PF03767">
    <property type="entry name" value="Acid_phosphat_B"/>
    <property type="match status" value="1"/>
</dbReference>
<dbReference type="Gene3D" id="3.40.50.1000">
    <property type="entry name" value="HAD superfamily/HAD-like"/>
    <property type="match status" value="1"/>
</dbReference>
<gene>
    <name evidence="3" type="ORF">V6256_11100</name>
</gene>
<feature type="signal peptide" evidence="2">
    <location>
        <begin position="1"/>
        <end position="23"/>
    </location>
</feature>
<organism evidence="3 4">
    <name type="scientific">Psychromonas aquatilis</name>
    <dbReference type="NCBI Taxonomy" id="2005072"/>
    <lineage>
        <taxon>Bacteria</taxon>
        <taxon>Pseudomonadati</taxon>
        <taxon>Pseudomonadota</taxon>
        <taxon>Gammaproteobacteria</taxon>
        <taxon>Alteromonadales</taxon>
        <taxon>Psychromonadaceae</taxon>
        <taxon>Psychromonas</taxon>
    </lineage>
</organism>
<accession>A0ABU9GSC6</accession>
<dbReference type="Proteomes" id="UP001369082">
    <property type="component" value="Unassembled WGS sequence"/>
</dbReference>
<sequence length="277" mass="30906">MKTLSKCFLAVALATTVVSTSFAEDKAFTTKDLNEESVLALSWMQNAAEFKALSYQAFNIAKLRWDMDKQAGKKAIIVDVDETIIDNSPFNGGLIGKDYGYNEARWKEWAEDKSATAIPGAVAFLNHVVETGGDVFYVTNRKSMPEKNIDLKAVTMENLIALGFPQVDEKHMMLRTGSSEKQERRDNVTDMGYRVVLLMGDSLADFDEAFDGDTMDSRNAATEANKAKFGEQFIVLPNPTYGAWEGAVYGGGKWYKKSSQEKSELRQSTLRKFTFSE</sequence>
<name>A0ABU9GSC6_9GAMM</name>
<dbReference type="NCBIfam" id="TIGR01533">
    <property type="entry name" value="lipo_e_P4"/>
    <property type="match status" value="1"/>
</dbReference>
<dbReference type="InterPro" id="IPR036412">
    <property type="entry name" value="HAD-like_sf"/>
</dbReference>
<dbReference type="InterPro" id="IPR005519">
    <property type="entry name" value="Acid_phosphat_B-like"/>
</dbReference>
<dbReference type="PIRSF" id="PIRSF019271">
    <property type="entry name" value="Acid_Ptase_C"/>
    <property type="match status" value="1"/>
</dbReference>
<proteinExistence type="predicted"/>
<dbReference type="PANTHER" id="PTHR31284">
    <property type="entry name" value="ACID PHOSPHATASE-LIKE PROTEIN"/>
    <property type="match status" value="1"/>
</dbReference>
<evidence type="ECO:0000313" key="4">
    <source>
        <dbReference type="Proteomes" id="UP001369082"/>
    </source>
</evidence>
<keyword evidence="3" id="KW-0449">Lipoprotein</keyword>
<dbReference type="InterPro" id="IPR023214">
    <property type="entry name" value="HAD_sf"/>
</dbReference>
<comment type="caution">
    <text evidence="3">The sequence shown here is derived from an EMBL/GenBank/DDBJ whole genome shotgun (WGS) entry which is preliminary data.</text>
</comment>
<dbReference type="RefSeq" id="WP_341598281.1">
    <property type="nucleotide sequence ID" value="NZ_JBAKAZ010000043.1"/>
</dbReference>
<dbReference type="SFLD" id="SFLDG01125">
    <property type="entry name" value="C1.1:_Acid_Phosphatase_Like"/>
    <property type="match status" value="1"/>
</dbReference>
<evidence type="ECO:0000256" key="1">
    <source>
        <dbReference type="ARBA" id="ARBA00022729"/>
    </source>
</evidence>
<feature type="chain" id="PRO_5047417582" evidence="2">
    <location>
        <begin position="24"/>
        <end position="277"/>
    </location>
</feature>
<dbReference type="PANTHER" id="PTHR31284:SF10">
    <property type="entry name" value="ACID PHOSPHATASE-LIKE PROTEIN"/>
    <property type="match status" value="1"/>
</dbReference>
<dbReference type="InterPro" id="IPR006423">
    <property type="entry name" value="Lipo_e_P4"/>
</dbReference>
<reference evidence="3 4" key="1">
    <citation type="submission" date="2024-02" db="EMBL/GenBank/DDBJ databases">
        <title>Bacteria isolated from the canopy kelp, Nereocystis luetkeana.</title>
        <authorList>
            <person name="Pfister C.A."/>
            <person name="Younker I.T."/>
            <person name="Light S.H."/>
        </authorList>
    </citation>
    <scope>NUCLEOTIDE SEQUENCE [LARGE SCALE GENOMIC DNA]</scope>
    <source>
        <strain evidence="3 4">TI.1.05</strain>
    </source>
</reference>
<dbReference type="SFLD" id="SFLDS00003">
    <property type="entry name" value="Haloacid_Dehalogenase"/>
    <property type="match status" value="1"/>
</dbReference>
<dbReference type="SUPFAM" id="SSF56784">
    <property type="entry name" value="HAD-like"/>
    <property type="match status" value="1"/>
</dbReference>
<keyword evidence="1 2" id="KW-0732">Signal</keyword>
<evidence type="ECO:0000256" key="2">
    <source>
        <dbReference type="SAM" id="SignalP"/>
    </source>
</evidence>
<keyword evidence="4" id="KW-1185">Reference proteome</keyword>
<dbReference type="EMBL" id="JBAKAZ010000043">
    <property type="protein sequence ID" value="MEL0630151.1"/>
    <property type="molecule type" value="Genomic_DNA"/>
</dbReference>
<evidence type="ECO:0000313" key="3">
    <source>
        <dbReference type="EMBL" id="MEL0630151.1"/>
    </source>
</evidence>